<feature type="transmembrane region" description="Helical" evidence="6">
    <location>
        <begin position="73"/>
        <end position="93"/>
    </location>
</feature>
<dbReference type="PANTHER" id="PTHR23506:SF23">
    <property type="entry name" value="GH10249P"/>
    <property type="match status" value="1"/>
</dbReference>
<evidence type="ECO:0000256" key="4">
    <source>
        <dbReference type="ARBA" id="ARBA00022989"/>
    </source>
</evidence>
<name>A0AAP2RAA9_9EURY</name>
<keyword evidence="9" id="KW-1185">Reference proteome</keyword>
<dbReference type="Pfam" id="PF07690">
    <property type="entry name" value="MFS_1"/>
    <property type="match status" value="1"/>
</dbReference>
<dbReference type="EMBL" id="PGCK01000001">
    <property type="protein sequence ID" value="MCD1293454.1"/>
    <property type="molecule type" value="Genomic_DNA"/>
</dbReference>
<evidence type="ECO:0000313" key="8">
    <source>
        <dbReference type="EMBL" id="MCD1293454.1"/>
    </source>
</evidence>
<evidence type="ECO:0000256" key="5">
    <source>
        <dbReference type="ARBA" id="ARBA00023136"/>
    </source>
</evidence>
<feature type="transmembrane region" description="Helical" evidence="6">
    <location>
        <begin position="235"/>
        <end position="256"/>
    </location>
</feature>
<dbReference type="Gene3D" id="1.20.1250.20">
    <property type="entry name" value="MFS general substrate transporter like domains"/>
    <property type="match status" value="2"/>
</dbReference>
<dbReference type="PANTHER" id="PTHR23506">
    <property type="entry name" value="GH10249P"/>
    <property type="match status" value="1"/>
</dbReference>
<dbReference type="InterPro" id="IPR020846">
    <property type="entry name" value="MFS_dom"/>
</dbReference>
<feature type="transmembrane region" description="Helical" evidence="6">
    <location>
        <begin position="161"/>
        <end position="183"/>
    </location>
</feature>
<feature type="transmembrane region" description="Helical" evidence="6">
    <location>
        <begin position="204"/>
        <end position="223"/>
    </location>
</feature>
<dbReference type="GO" id="GO:0022857">
    <property type="term" value="F:transmembrane transporter activity"/>
    <property type="evidence" value="ECO:0007669"/>
    <property type="project" value="InterPro"/>
</dbReference>
<feature type="transmembrane region" description="Helical" evidence="6">
    <location>
        <begin position="293"/>
        <end position="315"/>
    </location>
</feature>
<dbReference type="Proteomes" id="UP001320159">
    <property type="component" value="Unassembled WGS sequence"/>
</dbReference>
<dbReference type="GO" id="GO:0016020">
    <property type="term" value="C:membrane"/>
    <property type="evidence" value="ECO:0007669"/>
    <property type="project" value="UniProtKB-SubCell"/>
</dbReference>
<gene>
    <name evidence="8" type="ORF">CUJ83_00380</name>
</gene>
<feature type="transmembrane region" description="Helical" evidence="6">
    <location>
        <begin position="366"/>
        <end position="384"/>
    </location>
</feature>
<evidence type="ECO:0000256" key="2">
    <source>
        <dbReference type="ARBA" id="ARBA00022448"/>
    </source>
</evidence>
<feature type="transmembrane region" description="Helical" evidence="6">
    <location>
        <begin position="7"/>
        <end position="30"/>
    </location>
</feature>
<keyword evidence="2" id="KW-0813">Transport</keyword>
<dbReference type="SUPFAM" id="SSF103473">
    <property type="entry name" value="MFS general substrate transporter"/>
    <property type="match status" value="1"/>
</dbReference>
<feature type="transmembrane region" description="Helical" evidence="6">
    <location>
        <begin position="336"/>
        <end position="360"/>
    </location>
</feature>
<proteinExistence type="predicted"/>
<dbReference type="InterPro" id="IPR050930">
    <property type="entry name" value="MFS_Vesicular_Transporter"/>
</dbReference>
<evidence type="ECO:0000256" key="6">
    <source>
        <dbReference type="SAM" id="Phobius"/>
    </source>
</evidence>
<keyword evidence="5 6" id="KW-0472">Membrane</keyword>
<evidence type="ECO:0000256" key="1">
    <source>
        <dbReference type="ARBA" id="ARBA00004141"/>
    </source>
</evidence>
<comment type="subcellular location">
    <subcellularLocation>
        <location evidence="1">Membrane</location>
        <topology evidence="1">Multi-pass membrane protein</topology>
    </subcellularLocation>
</comment>
<accession>A0AAP2RAA9</accession>
<reference evidence="8 9" key="1">
    <citation type="submission" date="2017-11" db="EMBL/GenBank/DDBJ databases">
        <title>Isolation and Characterization of Family Methanocellaceae Species from Potential Methane Hydrate Area Offshore Southwestern Taiwan.</title>
        <authorList>
            <person name="Zhang W.-L."/>
            <person name="Chen W.-C."/>
            <person name="Lai M.-C."/>
            <person name="Chen S.-C."/>
        </authorList>
    </citation>
    <scope>NUCLEOTIDE SEQUENCE [LARGE SCALE GENOMIC DNA]</scope>
    <source>
        <strain evidence="8 9">CWC-04</strain>
    </source>
</reference>
<sequence>MLDKKTIIFSLVSFALFMDMMVYGLIIPVVPSYSLSLGADELIIGIIFGAYSAALLIAGIPFGFLADRIGRRPLLISGMLLLALSTAIFGLASDINILIIARIVQGISAAATWTAGLALLADTFDRSERGQKLGLAMSMNVLGALTGPVIGGLIFDNLGYTPTFLIPSVMAAVAGVLFFAIPHESRKNPSFSPFEILRRPNDKALLLVLAAISIAGAATFGIIEPYMPVYFYEKFSATPTVIGLMFGLMAFLSMIAQPLAGKIYDRRGGGMMIPAGMMLTAAIITASTLMPSILLTGCIFSLLGVTTAIALMPMLPLISDLYGGNEKDNSYGLIYGAYNTLFSIGLAAGPFIGGISISFLGFPHTLYGFSLVLVIAGVIGSIYFKKPKMKKTGQ</sequence>
<feature type="transmembrane region" description="Helical" evidence="6">
    <location>
        <begin position="99"/>
        <end position="121"/>
    </location>
</feature>
<dbReference type="RefSeq" id="WP_230739278.1">
    <property type="nucleotide sequence ID" value="NZ_PGCK01000001.1"/>
</dbReference>
<protein>
    <submittedName>
        <fullName evidence="8">MFS transporter</fullName>
    </submittedName>
</protein>
<feature type="domain" description="Major facilitator superfamily (MFS) profile" evidence="7">
    <location>
        <begin position="8"/>
        <end position="388"/>
    </location>
</feature>
<dbReference type="CDD" id="cd17325">
    <property type="entry name" value="MFS_MdtG_SLC18_like"/>
    <property type="match status" value="1"/>
</dbReference>
<dbReference type="InterPro" id="IPR036259">
    <property type="entry name" value="MFS_trans_sf"/>
</dbReference>
<dbReference type="PROSITE" id="PS50850">
    <property type="entry name" value="MFS"/>
    <property type="match status" value="1"/>
</dbReference>
<feature type="transmembrane region" description="Helical" evidence="6">
    <location>
        <begin position="42"/>
        <end position="66"/>
    </location>
</feature>
<keyword evidence="3 6" id="KW-0812">Transmembrane</keyword>
<keyword evidence="4 6" id="KW-1133">Transmembrane helix</keyword>
<evidence type="ECO:0000259" key="7">
    <source>
        <dbReference type="PROSITE" id="PS50850"/>
    </source>
</evidence>
<feature type="transmembrane region" description="Helical" evidence="6">
    <location>
        <begin position="268"/>
        <end position="287"/>
    </location>
</feature>
<dbReference type="InterPro" id="IPR011701">
    <property type="entry name" value="MFS"/>
</dbReference>
<evidence type="ECO:0000313" key="9">
    <source>
        <dbReference type="Proteomes" id="UP001320159"/>
    </source>
</evidence>
<comment type="caution">
    <text evidence="8">The sequence shown here is derived from an EMBL/GenBank/DDBJ whole genome shotgun (WGS) entry which is preliminary data.</text>
</comment>
<dbReference type="AlphaFoldDB" id="A0AAP2RAA9"/>
<organism evidence="8 9">
    <name type="scientific">Methanooceanicella nereidis</name>
    <dbReference type="NCBI Taxonomy" id="2052831"/>
    <lineage>
        <taxon>Archaea</taxon>
        <taxon>Methanobacteriati</taxon>
        <taxon>Methanobacteriota</taxon>
        <taxon>Stenosarchaea group</taxon>
        <taxon>Methanomicrobia</taxon>
        <taxon>Methanocellales</taxon>
        <taxon>Methanocellaceae</taxon>
        <taxon>Methanooceanicella</taxon>
    </lineage>
</organism>
<evidence type="ECO:0000256" key="3">
    <source>
        <dbReference type="ARBA" id="ARBA00022692"/>
    </source>
</evidence>
<feature type="transmembrane region" description="Helical" evidence="6">
    <location>
        <begin position="133"/>
        <end position="155"/>
    </location>
</feature>